<comment type="caution">
    <text evidence="1">The sequence shown here is derived from an EMBL/GenBank/DDBJ whole genome shotgun (WGS) entry which is preliminary data.</text>
</comment>
<dbReference type="Proteomes" id="UP000585474">
    <property type="component" value="Unassembled WGS sequence"/>
</dbReference>
<protein>
    <submittedName>
        <fullName evidence="1">Uncharacterized protein</fullName>
    </submittedName>
</protein>
<gene>
    <name evidence="1" type="ORF">Acr_29g0009290</name>
</gene>
<dbReference type="AlphaFoldDB" id="A0A7J0HF69"/>
<proteinExistence type="predicted"/>
<name>A0A7J0HF69_9ERIC</name>
<organism evidence="1 2">
    <name type="scientific">Actinidia rufa</name>
    <dbReference type="NCBI Taxonomy" id="165716"/>
    <lineage>
        <taxon>Eukaryota</taxon>
        <taxon>Viridiplantae</taxon>
        <taxon>Streptophyta</taxon>
        <taxon>Embryophyta</taxon>
        <taxon>Tracheophyta</taxon>
        <taxon>Spermatophyta</taxon>
        <taxon>Magnoliopsida</taxon>
        <taxon>eudicotyledons</taxon>
        <taxon>Gunneridae</taxon>
        <taxon>Pentapetalae</taxon>
        <taxon>asterids</taxon>
        <taxon>Ericales</taxon>
        <taxon>Actinidiaceae</taxon>
        <taxon>Actinidia</taxon>
    </lineage>
</organism>
<accession>A0A7J0HF69</accession>
<evidence type="ECO:0000313" key="1">
    <source>
        <dbReference type="EMBL" id="GFZ21767.1"/>
    </source>
</evidence>
<reference evidence="1 2" key="1">
    <citation type="submission" date="2019-07" db="EMBL/GenBank/DDBJ databases">
        <title>De Novo Assembly of kiwifruit Actinidia rufa.</title>
        <authorList>
            <person name="Sugita-Konishi S."/>
            <person name="Sato K."/>
            <person name="Mori E."/>
            <person name="Abe Y."/>
            <person name="Kisaki G."/>
            <person name="Hamano K."/>
            <person name="Suezawa K."/>
            <person name="Otani M."/>
            <person name="Fukuda T."/>
            <person name="Manabe T."/>
            <person name="Gomi K."/>
            <person name="Tabuchi M."/>
            <person name="Akimitsu K."/>
            <person name="Kataoka I."/>
        </authorList>
    </citation>
    <scope>NUCLEOTIDE SEQUENCE [LARGE SCALE GENOMIC DNA]</scope>
    <source>
        <strain evidence="2">cv. Fuchu</strain>
    </source>
</reference>
<evidence type="ECO:0000313" key="2">
    <source>
        <dbReference type="Proteomes" id="UP000585474"/>
    </source>
</evidence>
<dbReference type="EMBL" id="BJWL01000029">
    <property type="protein sequence ID" value="GFZ21767.1"/>
    <property type="molecule type" value="Genomic_DNA"/>
</dbReference>
<keyword evidence="2" id="KW-1185">Reference proteome</keyword>
<sequence>MLQRKAADLLEKAWLTLRCQLDTEQELKYYTDKWDQFLHKWKPLLSSLQQQEKKIHLLRQLDDLETLLSQGIPQGIHQELGKSSRLDPVSLQRYAGSEHCGLQLPEDVLMRQCSILVFDQGLRFGEGAKREKNTAKADQGWEWKGFDQYGGEQMGSFRRKLLYISVDEMVSFHPFGGHDQLKKFARAGPHLEGRETISSFLTALRLLRPDLDNVAPELQAAVIMDGFTVLSMVPTGH</sequence>